<evidence type="ECO:0000256" key="6">
    <source>
        <dbReference type="ARBA" id="ARBA00022989"/>
    </source>
</evidence>
<evidence type="ECO:0000256" key="5">
    <source>
        <dbReference type="ARBA" id="ARBA00022692"/>
    </source>
</evidence>
<evidence type="ECO:0000256" key="8">
    <source>
        <dbReference type="SAM" id="Phobius"/>
    </source>
</evidence>
<evidence type="ECO:0000256" key="2">
    <source>
        <dbReference type="ARBA" id="ARBA00005632"/>
    </source>
</evidence>
<keyword evidence="4" id="KW-1003">Cell membrane</keyword>
<organism evidence="9 10">
    <name type="scientific">Mesobacillus persicus</name>
    <dbReference type="NCBI Taxonomy" id="930146"/>
    <lineage>
        <taxon>Bacteria</taxon>
        <taxon>Bacillati</taxon>
        <taxon>Bacillota</taxon>
        <taxon>Bacilli</taxon>
        <taxon>Bacillales</taxon>
        <taxon>Bacillaceae</taxon>
        <taxon>Mesobacillus</taxon>
    </lineage>
</organism>
<protein>
    <recommendedName>
        <fullName evidence="3">Protein PsiE</fullName>
    </recommendedName>
</protein>
<gene>
    <name evidence="9" type="ORF">SAMN05192533_10877</name>
</gene>
<evidence type="ECO:0000256" key="1">
    <source>
        <dbReference type="ARBA" id="ARBA00004429"/>
    </source>
</evidence>
<keyword evidence="6 8" id="KW-1133">Transmembrane helix</keyword>
<feature type="transmembrane region" description="Helical" evidence="8">
    <location>
        <begin position="88"/>
        <end position="105"/>
    </location>
</feature>
<keyword evidence="7 8" id="KW-0472">Membrane</keyword>
<sequence length="148" mass="17614">MRRKFEYVLKVAPKFFQIILNVSLLFLAGILSFLLVQELFAFSNILWTAGVNDYKEFLARILIFFLYFEFIAMIVKYFKEDYHFPLRYFLYIGITAMVRLIIVDYDQPIDTLVYSLVILVLIIGYFIMNITPRERPEVNALLNRGKEE</sequence>
<dbReference type="STRING" id="930146.SAMN05192533_10877"/>
<evidence type="ECO:0000313" key="10">
    <source>
        <dbReference type="Proteomes" id="UP000198553"/>
    </source>
</evidence>
<comment type="subcellular location">
    <subcellularLocation>
        <location evidence="1">Cell inner membrane</location>
        <topology evidence="1">Multi-pass membrane protein</topology>
    </subcellularLocation>
</comment>
<evidence type="ECO:0000256" key="4">
    <source>
        <dbReference type="ARBA" id="ARBA00022475"/>
    </source>
</evidence>
<dbReference type="InterPro" id="IPR009315">
    <property type="entry name" value="P_starv_induced_PsiE"/>
</dbReference>
<accession>A0A1H8D4U3</accession>
<dbReference type="PIRSF" id="PIRSF029598">
    <property type="entry name" value="PsiE"/>
    <property type="match status" value="1"/>
</dbReference>
<feature type="transmembrane region" description="Helical" evidence="8">
    <location>
        <begin position="111"/>
        <end position="128"/>
    </location>
</feature>
<name>A0A1H8D4U3_9BACI</name>
<dbReference type="EMBL" id="FOBW01000008">
    <property type="protein sequence ID" value="SEN02239.1"/>
    <property type="molecule type" value="Genomic_DNA"/>
</dbReference>
<dbReference type="Proteomes" id="UP000198553">
    <property type="component" value="Unassembled WGS sequence"/>
</dbReference>
<proteinExistence type="inferred from homology"/>
<dbReference type="Pfam" id="PF06146">
    <property type="entry name" value="PsiE"/>
    <property type="match status" value="1"/>
</dbReference>
<dbReference type="OrthoDB" id="9792470at2"/>
<dbReference type="NCBIfam" id="NF002765">
    <property type="entry name" value="PRK02833.1-3"/>
    <property type="match status" value="1"/>
</dbReference>
<dbReference type="AlphaFoldDB" id="A0A1H8D4U3"/>
<dbReference type="InterPro" id="IPR020948">
    <property type="entry name" value="P_starv_induced_PsiE-like"/>
</dbReference>
<dbReference type="GO" id="GO:0005886">
    <property type="term" value="C:plasma membrane"/>
    <property type="evidence" value="ECO:0007669"/>
    <property type="project" value="UniProtKB-SubCell"/>
</dbReference>
<keyword evidence="5 8" id="KW-0812">Transmembrane</keyword>
<keyword evidence="10" id="KW-1185">Reference proteome</keyword>
<dbReference type="GO" id="GO:0016036">
    <property type="term" value="P:cellular response to phosphate starvation"/>
    <property type="evidence" value="ECO:0007669"/>
    <property type="project" value="InterPro"/>
</dbReference>
<feature type="transmembrane region" description="Helical" evidence="8">
    <location>
        <begin position="57"/>
        <end position="76"/>
    </location>
</feature>
<dbReference type="PANTHER" id="PTHR37819:SF1">
    <property type="entry name" value="PROTEIN PSIE"/>
    <property type="match status" value="1"/>
</dbReference>
<dbReference type="PANTHER" id="PTHR37819">
    <property type="entry name" value="PROTEIN PSIE"/>
    <property type="match status" value="1"/>
</dbReference>
<evidence type="ECO:0000313" key="9">
    <source>
        <dbReference type="EMBL" id="SEN02239.1"/>
    </source>
</evidence>
<reference evidence="10" key="1">
    <citation type="submission" date="2016-10" db="EMBL/GenBank/DDBJ databases">
        <authorList>
            <person name="Varghese N."/>
            <person name="Submissions S."/>
        </authorList>
    </citation>
    <scope>NUCLEOTIDE SEQUENCE [LARGE SCALE GENOMIC DNA]</scope>
    <source>
        <strain evidence="10">B48,IBRC-M 10115,DSM 25386,CECT 8001</strain>
    </source>
</reference>
<feature type="transmembrane region" description="Helical" evidence="8">
    <location>
        <begin position="12"/>
        <end position="37"/>
    </location>
</feature>
<evidence type="ECO:0000256" key="7">
    <source>
        <dbReference type="ARBA" id="ARBA00023136"/>
    </source>
</evidence>
<comment type="similarity">
    <text evidence="2">Belongs to the PsiE family.</text>
</comment>
<dbReference type="RefSeq" id="WP_090745845.1">
    <property type="nucleotide sequence ID" value="NZ_FOBW01000008.1"/>
</dbReference>
<evidence type="ECO:0000256" key="3">
    <source>
        <dbReference type="ARBA" id="ARBA00021903"/>
    </source>
</evidence>